<evidence type="ECO:0000313" key="4">
    <source>
        <dbReference type="EMBL" id="SFB79335.1"/>
    </source>
</evidence>
<dbReference type="EMBL" id="FOLG01000001">
    <property type="protein sequence ID" value="SFB79335.1"/>
    <property type="molecule type" value="Genomic_DNA"/>
</dbReference>
<evidence type="ECO:0000256" key="1">
    <source>
        <dbReference type="ARBA" id="ARBA00022679"/>
    </source>
</evidence>
<keyword evidence="4" id="KW-0689">Ribosomal protein</keyword>
<gene>
    <name evidence="4" type="ORF">SAMN04488094_101518</name>
</gene>
<dbReference type="GO" id="GO:0008080">
    <property type="term" value="F:N-acetyltransferase activity"/>
    <property type="evidence" value="ECO:0007669"/>
    <property type="project" value="TreeGrafter"/>
</dbReference>
<dbReference type="RefSeq" id="WP_093359089.1">
    <property type="nucleotide sequence ID" value="NZ_FOLG01000001.1"/>
</dbReference>
<keyword evidence="4" id="KW-0687">Ribonucleoprotein</keyword>
<sequence length="153" mass="17746">MPGRADTRIRAVGPDDEATWRRLWTDYLTFYEASVDEEVYRTSFARLLSDDPQDFHGRIAEVGGRPVGLVHFLFHRHMWRIEKVCYLQDLYADPDVRGQGVGRALIEAVYDAADAAGCPSVYWHTQDFNMTARQLYDRIGTKTPFIRYNRRVA</sequence>
<reference evidence="4 5" key="1">
    <citation type="submission" date="2016-10" db="EMBL/GenBank/DDBJ databases">
        <authorList>
            <person name="de Groot N.N."/>
        </authorList>
    </citation>
    <scope>NUCLEOTIDE SEQUENCE [LARGE SCALE GENOMIC DNA]</scope>
    <source>
        <strain evidence="4 5">DSM 19548</strain>
    </source>
</reference>
<dbReference type="Pfam" id="PF00583">
    <property type="entry name" value="Acetyltransf_1"/>
    <property type="match status" value="1"/>
</dbReference>
<dbReference type="OrthoDB" id="9805924at2"/>
<keyword evidence="5" id="KW-1185">Reference proteome</keyword>
<feature type="domain" description="N-acetyltransferase" evidence="3">
    <location>
        <begin position="7"/>
        <end position="153"/>
    </location>
</feature>
<keyword evidence="2" id="KW-0012">Acyltransferase</keyword>
<name>A0A1I1DWL6_9RHOB</name>
<dbReference type="Gene3D" id="3.40.630.30">
    <property type="match status" value="1"/>
</dbReference>
<organism evidence="4 5">
    <name type="scientific">Tropicimonas isoalkanivorans</name>
    <dbReference type="NCBI Taxonomy" id="441112"/>
    <lineage>
        <taxon>Bacteria</taxon>
        <taxon>Pseudomonadati</taxon>
        <taxon>Pseudomonadota</taxon>
        <taxon>Alphaproteobacteria</taxon>
        <taxon>Rhodobacterales</taxon>
        <taxon>Roseobacteraceae</taxon>
        <taxon>Tropicimonas</taxon>
    </lineage>
</organism>
<dbReference type="CDD" id="cd04301">
    <property type="entry name" value="NAT_SF"/>
    <property type="match status" value="1"/>
</dbReference>
<dbReference type="GO" id="GO:0005840">
    <property type="term" value="C:ribosome"/>
    <property type="evidence" value="ECO:0007669"/>
    <property type="project" value="UniProtKB-KW"/>
</dbReference>
<evidence type="ECO:0000259" key="3">
    <source>
        <dbReference type="PROSITE" id="PS51186"/>
    </source>
</evidence>
<dbReference type="InterPro" id="IPR016181">
    <property type="entry name" value="Acyl_CoA_acyltransferase"/>
</dbReference>
<dbReference type="PROSITE" id="PS51186">
    <property type="entry name" value="GNAT"/>
    <property type="match status" value="1"/>
</dbReference>
<dbReference type="PANTHER" id="PTHR10545:SF42">
    <property type="entry name" value="ACETYLTRANSFERASE"/>
    <property type="match status" value="1"/>
</dbReference>
<dbReference type="SUPFAM" id="SSF55729">
    <property type="entry name" value="Acyl-CoA N-acyltransferases (Nat)"/>
    <property type="match status" value="1"/>
</dbReference>
<accession>A0A1I1DWL6</accession>
<protein>
    <submittedName>
        <fullName evidence="4">Ribosomal protein S18 acetylase RimI</fullName>
    </submittedName>
</protein>
<dbReference type="PANTHER" id="PTHR10545">
    <property type="entry name" value="DIAMINE N-ACETYLTRANSFERASE"/>
    <property type="match status" value="1"/>
</dbReference>
<dbReference type="AlphaFoldDB" id="A0A1I1DWL6"/>
<dbReference type="Proteomes" id="UP000198728">
    <property type="component" value="Unassembled WGS sequence"/>
</dbReference>
<dbReference type="InterPro" id="IPR000182">
    <property type="entry name" value="GNAT_dom"/>
</dbReference>
<evidence type="ECO:0000313" key="5">
    <source>
        <dbReference type="Proteomes" id="UP000198728"/>
    </source>
</evidence>
<dbReference type="STRING" id="441112.SAMN04488094_101518"/>
<evidence type="ECO:0000256" key="2">
    <source>
        <dbReference type="ARBA" id="ARBA00023315"/>
    </source>
</evidence>
<keyword evidence="1" id="KW-0808">Transferase</keyword>
<proteinExistence type="predicted"/>
<dbReference type="InterPro" id="IPR051016">
    <property type="entry name" value="Diverse_Substrate_AcTransf"/>
</dbReference>